<name>A0A2V4V883_9GAMM</name>
<evidence type="ECO:0000256" key="2">
    <source>
        <dbReference type="SAM" id="SignalP"/>
    </source>
</evidence>
<evidence type="ECO:0000313" key="4">
    <source>
        <dbReference type="Proteomes" id="UP000247746"/>
    </source>
</evidence>
<evidence type="ECO:0008006" key="5">
    <source>
        <dbReference type="Google" id="ProtNLM"/>
    </source>
</evidence>
<accession>A0A2V4V883</accession>
<organism evidence="3 4">
    <name type="scientific">Psychrobacter fozii</name>
    <dbReference type="NCBI Taxonomy" id="198480"/>
    <lineage>
        <taxon>Bacteria</taxon>
        <taxon>Pseudomonadati</taxon>
        <taxon>Pseudomonadota</taxon>
        <taxon>Gammaproteobacteria</taxon>
        <taxon>Moraxellales</taxon>
        <taxon>Moraxellaceae</taxon>
        <taxon>Psychrobacter</taxon>
    </lineage>
</organism>
<protein>
    <recommendedName>
        <fullName evidence="5">Lipoprotein</fullName>
    </recommendedName>
</protein>
<keyword evidence="4" id="KW-1185">Reference proteome</keyword>
<feature type="compositionally biased region" description="Polar residues" evidence="1">
    <location>
        <begin position="29"/>
        <end position="42"/>
    </location>
</feature>
<feature type="region of interest" description="Disordered" evidence="1">
    <location>
        <begin position="22"/>
        <end position="42"/>
    </location>
</feature>
<evidence type="ECO:0000256" key="1">
    <source>
        <dbReference type="SAM" id="MobiDB-lite"/>
    </source>
</evidence>
<dbReference type="OrthoDB" id="6660601at2"/>
<dbReference type="Proteomes" id="UP000247746">
    <property type="component" value="Unassembled WGS sequence"/>
</dbReference>
<evidence type="ECO:0000313" key="3">
    <source>
        <dbReference type="EMBL" id="PYE40960.1"/>
    </source>
</evidence>
<feature type="signal peptide" evidence="2">
    <location>
        <begin position="1"/>
        <end position="21"/>
    </location>
</feature>
<gene>
    <name evidence="3" type="ORF">DFP82_101276</name>
</gene>
<dbReference type="AlphaFoldDB" id="A0A2V4V883"/>
<feature type="chain" id="PRO_5015838186" description="Lipoprotein" evidence="2">
    <location>
        <begin position="22"/>
        <end position="226"/>
    </location>
</feature>
<sequence>MQKKAFTLLTLLLLTSCMSSNDPNHDKTNTASTENLNSSKISNKQTIKEKDQIVDEHRDIEAVLRHVIDKWEEPISADEKARNYQSLLNLEKYGDIKLAEGNYGGAWYRYSAGSIHYPSPKLLVKAGDAQILHIVNNFDTICDRELCLNEQGRVTQRKRSSVRNIVLSTYGVALGFNRYPKTDYREEQSLSKEEEQQLVKKIECLNEKLDFETESADVSILAPCIG</sequence>
<dbReference type="EMBL" id="QJSU01000001">
    <property type="protein sequence ID" value="PYE40960.1"/>
    <property type="molecule type" value="Genomic_DNA"/>
</dbReference>
<dbReference type="RefSeq" id="WP_110921932.1">
    <property type="nucleotide sequence ID" value="NZ_CAJGZD010000001.1"/>
</dbReference>
<reference evidence="3 4" key="1">
    <citation type="submission" date="2018-06" db="EMBL/GenBank/DDBJ databases">
        <title>Genomic Encyclopedia of Type Strains, Phase III (KMG-III): the genomes of soil and plant-associated and newly described type strains.</title>
        <authorList>
            <person name="Whitman W."/>
        </authorList>
    </citation>
    <scope>NUCLEOTIDE SEQUENCE [LARGE SCALE GENOMIC DNA]</scope>
    <source>
        <strain evidence="3 4">CECT 5889</strain>
    </source>
</reference>
<comment type="caution">
    <text evidence="3">The sequence shown here is derived from an EMBL/GenBank/DDBJ whole genome shotgun (WGS) entry which is preliminary data.</text>
</comment>
<proteinExistence type="predicted"/>
<keyword evidence="2" id="KW-0732">Signal</keyword>
<dbReference type="PROSITE" id="PS51257">
    <property type="entry name" value="PROKAR_LIPOPROTEIN"/>
    <property type="match status" value="1"/>
</dbReference>